<evidence type="ECO:0000313" key="14">
    <source>
        <dbReference type="Proteomes" id="UP000191905"/>
    </source>
</evidence>
<evidence type="ECO:0000256" key="8">
    <source>
        <dbReference type="ARBA" id="ARBA00023136"/>
    </source>
</evidence>
<organism evidence="13 14">
    <name type="scientific">Manganibacter manganicus</name>
    <dbReference type="NCBI Taxonomy" id="1873176"/>
    <lineage>
        <taxon>Bacteria</taxon>
        <taxon>Pseudomonadati</taxon>
        <taxon>Pseudomonadota</taxon>
        <taxon>Alphaproteobacteria</taxon>
        <taxon>Hyphomicrobiales</taxon>
        <taxon>Phyllobacteriaceae</taxon>
        <taxon>Manganibacter</taxon>
    </lineage>
</organism>
<dbReference type="Gene3D" id="2.40.50.100">
    <property type="match status" value="1"/>
</dbReference>
<dbReference type="GO" id="GO:0015031">
    <property type="term" value="P:protein transport"/>
    <property type="evidence" value="ECO:0007669"/>
    <property type="project" value="InterPro"/>
</dbReference>
<dbReference type="InterPro" id="IPR050739">
    <property type="entry name" value="MFP"/>
</dbReference>
<dbReference type="InterPro" id="IPR010129">
    <property type="entry name" value="T1SS_HlyD"/>
</dbReference>
<reference evidence="13 14" key="1">
    <citation type="journal article" date="2016" name="Int. J. Syst. Evol. Microbiol.">
        <title>Pseudaminobacter manganicus sp. nov., isolated from sludge of a manganese mine.</title>
        <authorList>
            <person name="Li J."/>
            <person name="Huang J."/>
            <person name="Liao S."/>
            <person name="Wang G."/>
        </authorList>
    </citation>
    <scope>NUCLEOTIDE SEQUENCE [LARGE SCALE GENOMIC DNA]</scope>
    <source>
        <strain evidence="13 14">JH-7</strain>
    </source>
</reference>
<dbReference type="AlphaFoldDB" id="A0A1V8RUG4"/>
<keyword evidence="4 9" id="KW-1003">Cell membrane</keyword>
<keyword evidence="10" id="KW-0175">Coiled coil</keyword>
<evidence type="ECO:0000256" key="1">
    <source>
        <dbReference type="ARBA" id="ARBA00004377"/>
    </source>
</evidence>
<feature type="coiled-coil region" evidence="10">
    <location>
        <begin position="172"/>
        <end position="199"/>
    </location>
</feature>
<keyword evidence="6 9" id="KW-0812">Transmembrane</keyword>
<dbReference type="STRING" id="1873176.BFN67_11575"/>
<evidence type="ECO:0000259" key="12">
    <source>
        <dbReference type="Pfam" id="PF26002"/>
    </source>
</evidence>
<comment type="caution">
    <text evidence="13">The sequence shown here is derived from an EMBL/GenBank/DDBJ whole genome shotgun (WGS) entry which is preliminary data.</text>
</comment>
<dbReference type="PRINTS" id="PR01490">
    <property type="entry name" value="RTXTOXIND"/>
</dbReference>
<accession>A0A1V8RUG4</accession>
<dbReference type="InterPro" id="IPR058982">
    <property type="entry name" value="Beta-barrel_AprE"/>
</dbReference>
<evidence type="ECO:0000256" key="9">
    <source>
        <dbReference type="RuleBase" id="RU365093"/>
    </source>
</evidence>
<evidence type="ECO:0000256" key="2">
    <source>
        <dbReference type="ARBA" id="ARBA00009477"/>
    </source>
</evidence>
<dbReference type="Pfam" id="PF26002">
    <property type="entry name" value="Beta-barrel_AprE"/>
    <property type="match status" value="1"/>
</dbReference>
<dbReference type="Proteomes" id="UP000191905">
    <property type="component" value="Unassembled WGS sequence"/>
</dbReference>
<keyword evidence="7 9" id="KW-1133">Transmembrane helix</keyword>
<keyword evidence="3 9" id="KW-0813">Transport</keyword>
<keyword evidence="8 9" id="KW-0472">Membrane</keyword>
<evidence type="ECO:0000256" key="4">
    <source>
        <dbReference type="ARBA" id="ARBA00022475"/>
    </source>
</evidence>
<evidence type="ECO:0000313" key="13">
    <source>
        <dbReference type="EMBL" id="OQM76837.1"/>
    </source>
</evidence>
<feature type="domain" description="AprE-like beta-barrel" evidence="12">
    <location>
        <begin position="329"/>
        <end position="416"/>
    </location>
</feature>
<comment type="similarity">
    <text evidence="2 9">Belongs to the membrane fusion protein (MFP) (TC 8.A.1) family.</text>
</comment>
<feature type="domain" description="AprE-like long alpha-helical hairpin" evidence="11">
    <location>
        <begin position="97"/>
        <end position="287"/>
    </location>
</feature>
<dbReference type="PANTHER" id="PTHR30386">
    <property type="entry name" value="MEMBRANE FUSION SUBUNIT OF EMRAB-TOLC MULTIDRUG EFFLUX PUMP"/>
    <property type="match status" value="1"/>
</dbReference>
<feature type="transmembrane region" description="Helical" evidence="9">
    <location>
        <begin position="21"/>
        <end position="42"/>
    </location>
</feature>
<gene>
    <name evidence="13" type="ORF">BFN67_11575</name>
</gene>
<protein>
    <recommendedName>
        <fullName evidence="9">Membrane fusion protein (MFP) family protein</fullName>
    </recommendedName>
</protein>
<dbReference type="PANTHER" id="PTHR30386:SF17">
    <property type="entry name" value="ALKALINE PROTEASE SECRETION PROTEIN APRE"/>
    <property type="match status" value="1"/>
</dbReference>
<dbReference type="NCBIfam" id="TIGR01843">
    <property type="entry name" value="type_I_hlyD"/>
    <property type="match status" value="1"/>
</dbReference>
<dbReference type="Pfam" id="PF25994">
    <property type="entry name" value="HH_AprE"/>
    <property type="match status" value="1"/>
</dbReference>
<evidence type="ECO:0000256" key="3">
    <source>
        <dbReference type="ARBA" id="ARBA00022448"/>
    </source>
</evidence>
<dbReference type="EMBL" id="MDET01000004">
    <property type="protein sequence ID" value="OQM76837.1"/>
    <property type="molecule type" value="Genomic_DNA"/>
</dbReference>
<sequence length="440" mass="47127">MSTLAQRISIGGLSYNDPARPALWGLAAVLGFVLMFVVWGYAAPLSSAAIAEGSLQVEAQRQSVQHPYGGVVNEILVNEGQHVEQGQVLLKLDDTEARAKLDVANAEVVALLAQQERLICERDGTGPAPLEAFGEENQQRAGMSQAIANEQAVMLARSRQYEAETGILTSKVAQLKEKIAGLKAQILGLTRQHDSVEEELKGARKLLSSGYGPKTRVLALERMAAKMLADRGSRVADLAEAEQAIGEAELSVAKQERDRVMDITKQLRTTQSSLAEALPRFEAAQDVLNRTVIRAPMGGAIVGLSIFTEGGVVQAGARLMDIVPADDPMIVEARLPLYDINDVQPGFTADVRLSGVPRTVRPQLTGTVISVSADKITDPASGASYFSVRVKLDPEDVKKSKVGLQAGMPAEVVVATQSRTLASYLLGPLLDEIGLAFREK</sequence>
<evidence type="ECO:0000256" key="10">
    <source>
        <dbReference type="SAM" id="Coils"/>
    </source>
</evidence>
<evidence type="ECO:0000259" key="11">
    <source>
        <dbReference type="Pfam" id="PF25994"/>
    </source>
</evidence>
<evidence type="ECO:0000256" key="7">
    <source>
        <dbReference type="ARBA" id="ARBA00022989"/>
    </source>
</evidence>
<keyword evidence="14" id="KW-1185">Reference proteome</keyword>
<dbReference type="SUPFAM" id="SSF111369">
    <property type="entry name" value="HlyD-like secretion proteins"/>
    <property type="match status" value="2"/>
</dbReference>
<evidence type="ECO:0000256" key="6">
    <source>
        <dbReference type="ARBA" id="ARBA00022692"/>
    </source>
</evidence>
<name>A0A1V8RUG4_9HYPH</name>
<proteinExistence type="inferred from homology"/>
<dbReference type="OrthoDB" id="9810980at2"/>
<dbReference type="GO" id="GO:0005886">
    <property type="term" value="C:plasma membrane"/>
    <property type="evidence" value="ECO:0007669"/>
    <property type="project" value="UniProtKB-SubCell"/>
</dbReference>
<dbReference type="Gene3D" id="2.40.30.170">
    <property type="match status" value="1"/>
</dbReference>
<keyword evidence="5 9" id="KW-0997">Cell inner membrane</keyword>
<dbReference type="RefSeq" id="WP_080918261.1">
    <property type="nucleotide sequence ID" value="NZ_MDET01000004.1"/>
</dbReference>
<comment type="subcellular location">
    <subcellularLocation>
        <location evidence="1 9">Cell inner membrane</location>
        <topology evidence="1 9">Single-pass membrane protein</topology>
    </subcellularLocation>
</comment>
<evidence type="ECO:0000256" key="5">
    <source>
        <dbReference type="ARBA" id="ARBA00022519"/>
    </source>
</evidence>
<dbReference type="InterPro" id="IPR058781">
    <property type="entry name" value="HH_AprE-like"/>
</dbReference>